<dbReference type="EMBL" id="HBUE01279364">
    <property type="protein sequence ID" value="CAG6568238.1"/>
    <property type="molecule type" value="Transcribed_RNA"/>
</dbReference>
<accession>A0A8D8NKM4</accession>
<protein>
    <submittedName>
        <fullName evidence="2">(northern house mosquito) hypothetical protein</fullName>
    </submittedName>
</protein>
<organism evidence="2">
    <name type="scientific">Culex pipiens</name>
    <name type="common">House mosquito</name>
    <dbReference type="NCBI Taxonomy" id="7175"/>
    <lineage>
        <taxon>Eukaryota</taxon>
        <taxon>Metazoa</taxon>
        <taxon>Ecdysozoa</taxon>
        <taxon>Arthropoda</taxon>
        <taxon>Hexapoda</taxon>
        <taxon>Insecta</taxon>
        <taxon>Pterygota</taxon>
        <taxon>Neoptera</taxon>
        <taxon>Endopterygota</taxon>
        <taxon>Diptera</taxon>
        <taxon>Nematocera</taxon>
        <taxon>Culicoidea</taxon>
        <taxon>Culicidae</taxon>
        <taxon>Culicinae</taxon>
        <taxon>Culicini</taxon>
        <taxon>Culex</taxon>
        <taxon>Culex</taxon>
    </lineage>
</organism>
<evidence type="ECO:0000256" key="1">
    <source>
        <dbReference type="SAM" id="Phobius"/>
    </source>
</evidence>
<evidence type="ECO:0000313" key="2">
    <source>
        <dbReference type="EMBL" id="CAG6568238.1"/>
    </source>
</evidence>
<keyword evidence="1" id="KW-0812">Transmembrane</keyword>
<sequence length="113" mass="13021">MGLKLSLCECVWGGANCQNIGVCVLLTSAQQRNRLKPNVLFKLCLFCLYGIKRMYHELQNAFLCLCLFAFAYLLSLICLYLYNNVFASRVALSRFRFSHFFIFTMNLVNIILA</sequence>
<dbReference type="EMBL" id="HBUE01173896">
    <property type="protein sequence ID" value="CAG6516739.1"/>
    <property type="molecule type" value="Transcribed_RNA"/>
</dbReference>
<feature type="transmembrane region" description="Helical" evidence="1">
    <location>
        <begin position="61"/>
        <end position="82"/>
    </location>
</feature>
<keyword evidence="1" id="KW-0472">Membrane</keyword>
<proteinExistence type="predicted"/>
<keyword evidence="1" id="KW-1133">Transmembrane helix</keyword>
<name>A0A8D8NKM4_CULPI</name>
<dbReference type="AlphaFoldDB" id="A0A8D8NKM4"/>
<feature type="transmembrane region" description="Helical" evidence="1">
    <location>
        <begin position="94"/>
        <end position="112"/>
    </location>
</feature>
<reference evidence="2" key="1">
    <citation type="submission" date="2021-05" db="EMBL/GenBank/DDBJ databases">
        <authorList>
            <person name="Alioto T."/>
            <person name="Alioto T."/>
            <person name="Gomez Garrido J."/>
        </authorList>
    </citation>
    <scope>NUCLEOTIDE SEQUENCE</scope>
</reference>